<evidence type="ECO:0000313" key="1">
    <source>
        <dbReference type="EMBL" id="TFK61748.1"/>
    </source>
</evidence>
<proteinExistence type="predicted"/>
<accession>A0ACD3A796</accession>
<dbReference type="EMBL" id="ML208631">
    <property type="protein sequence ID" value="TFK61748.1"/>
    <property type="molecule type" value="Genomic_DNA"/>
</dbReference>
<protein>
    <submittedName>
        <fullName evidence="1">Uncharacterized protein</fullName>
    </submittedName>
</protein>
<gene>
    <name evidence="1" type="ORF">BDN72DRAFT_849404</name>
</gene>
<keyword evidence="2" id="KW-1185">Reference proteome</keyword>
<name>A0ACD3A796_9AGAR</name>
<reference evidence="1 2" key="1">
    <citation type="journal article" date="2019" name="Nat. Ecol. Evol.">
        <title>Megaphylogeny resolves global patterns of mushroom evolution.</title>
        <authorList>
            <person name="Varga T."/>
            <person name="Krizsan K."/>
            <person name="Foldi C."/>
            <person name="Dima B."/>
            <person name="Sanchez-Garcia M."/>
            <person name="Sanchez-Ramirez S."/>
            <person name="Szollosi G.J."/>
            <person name="Szarkandi J.G."/>
            <person name="Papp V."/>
            <person name="Albert L."/>
            <person name="Andreopoulos W."/>
            <person name="Angelini C."/>
            <person name="Antonin V."/>
            <person name="Barry K.W."/>
            <person name="Bougher N.L."/>
            <person name="Buchanan P."/>
            <person name="Buyck B."/>
            <person name="Bense V."/>
            <person name="Catcheside P."/>
            <person name="Chovatia M."/>
            <person name="Cooper J."/>
            <person name="Damon W."/>
            <person name="Desjardin D."/>
            <person name="Finy P."/>
            <person name="Geml J."/>
            <person name="Haridas S."/>
            <person name="Hughes K."/>
            <person name="Justo A."/>
            <person name="Karasinski D."/>
            <person name="Kautmanova I."/>
            <person name="Kiss B."/>
            <person name="Kocsube S."/>
            <person name="Kotiranta H."/>
            <person name="LaButti K.M."/>
            <person name="Lechner B.E."/>
            <person name="Liimatainen K."/>
            <person name="Lipzen A."/>
            <person name="Lukacs Z."/>
            <person name="Mihaltcheva S."/>
            <person name="Morgado L.N."/>
            <person name="Niskanen T."/>
            <person name="Noordeloos M.E."/>
            <person name="Ohm R.A."/>
            <person name="Ortiz-Santana B."/>
            <person name="Ovrebo C."/>
            <person name="Racz N."/>
            <person name="Riley R."/>
            <person name="Savchenko A."/>
            <person name="Shiryaev A."/>
            <person name="Soop K."/>
            <person name="Spirin V."/>
            <person name="Szebenyi C."/>
            <person name="Tomsovsky M."/>
            <person name="Tulloss R.E."/>
            <person name="Uehling J."/>
            <person name="Grigoriev I.V."/>
            <person name="Vagvolgyi C."/>
            <person name="Papp T."/>
            <person name="Martin F.M."/>
            <person name="Miettinen O."/>
            <person name="Hibbett D.S."/>
            <person name="Nagy L.G."/>
        </authorList>
    </citation>
    <scope>NUCLEOTIDE SEQUENCE [LARGE SCALE GENOMIC DNA]</scope>
    <source>
        <strain evidence="1 2">NL-1719</strain>
    </source>
</reference>
<dbReference type="Proteomes" id="UP000308600">
    <property type="component" value="Unassembled WGS sequence"/>
</dbReference>
<evidence type="ECO:0000313" key="2">
    <source>
        <dbReference type="Proteomes" id="UP000308600"/>
    </source>
</evidence>
<organism evidence="1 2">
    <name type="scientific">Pluteus cervinus</name>
    <dbReference type="NCBI Taxonomy" id="181527"/>
    <lineage>
        <taxon>Eukaryota</taxon>
        <taxon>Fungi</taxon>
        <taxon>Dikarya</taxon>
        <taxon>Basidiomycota</taxon>
        <taxon>Agaricomycotina</taxon>
        <taxon>Agaricomycetes</taxon>
        <taxon>Agaricomycetidae</taxon>
        <taxon>Agaricales</taxon>
        <taxon>Pluteineae</taxon>
        <taxon>Pluteaceae</taxon>
        <taxon>Pluteus</taxon>
    </lineage>
</organism>
<sequence length="290" mass="31622">MAPSPQPSATTSIISGSHSNTDAESGDALLHRTSYWEWLNQDVDPNDTTFPLTAYSFMTGYMDVISFSACFVWCGFQTGNFCQLAIAIARLYEGPKLLQDHTFRTADKQALTSLLSFQVGSAFGRLGDRIGNHKRIYLVLGTFLQALLTMAAALTLWKSHQPSVSNDRDDPAWTNILTFVGLAFMSASLGVQGVIGKRLNTQFGTTIVLTTIWVELASDPNLFKLNRKVPSRDHKLFAASFLFIGGFLGRSLVGSIGTPAALGIGCGARVLIALSFLFCKTKEPKPDRIQ</sequence>